<evidence type="ECO:0000313" key="7">
    <source>
        <dbReference type="EMBL" id="RVW99304.1"/>
    </source>
</evidence>
<feature type="region of interest" description="Disordered" evidence="5">
    <location>
        <begin position="541"/>
        <end position="577"/>
    </location>
</feature>
<sequence length="577" mass="63558">MAATQQGPDRLIPTGFDNVTGKWNEYSSYVNAEGLEIRSSGMYNENPSVVFDGNGYNPQMPYGPYPETTQLASARGDGKLHAAQQFSISDPLSCQQPIAPNIPYVTSSTPVSQTELPSEIGKQGDCKPFGLNLGYPPSLGSFGSRSNFSENSDGLGFMSDGSDVFGFGSLWSDCSIPLKERSKLSSPAASQQPVGSLSMSKTDFGMASQQHGSLSRFGSQSSLNYRGYSSSGINQSSSFRNTSISTTSAMNGWNWLPYDKAKSGGNSDTSFGCTGTIDTLIEQNRGPRASKPKNRTTANASFVNNSKNGTCTGVHRESYNRLDFVTEYKDAKFFVIKSYSEDNVHKSIKYGVWVSTPNGNKRLDSAFHEAKEKHGNCPIFLLFSVNASAQFCGVAEMVGPVDYDKSVDYWKQDKWTGQFPVKWHIIKDVPNSQFRHIILENNDNKPVTNSRDTQEVELEQGNEMLNIFRNYESDSSILDDFDFYEDRQKAIEEKKTQHKASLLAAPMVVGSQQQIRRSLPTHLIHKMSKTFAQAVLLNENDKERSPAGKAVPGAARLRGSRVEPEKNKGNNGMNQSE</sequence>
<evidence type="ECO:0000256" key="2">
    <source>
        <dbReference type="ARBA" id="ARBA00022490"/>
    </source>
</evidence>
<name>A0A438IRF8_VITVI</name>
<dbReference type="PANTHER" id="PTHR12357">
    <property type="entry name" value="YTH YT521-B HOMOLOGY DOMAIN-CONTAINING"/>
    <property type="match status" value="1"/>
</dbReference>
<reference evidence="7 8" key="1">
    <citation type="journal article" date="2018" name="PLoS Genet.">
        <title>Population sequencing reveals clonal diversity and ancestral inbreeding in the grapevine cultivar Chardonnay.</title>
        <authorList>
            <person name="Roach M.J."/>
            <person name="Johnson D.L."/>
            <person name="Bohlmann J."/>
            <person name="van Vuuren H.J."/>
            <person name="Jones S.J."/>
            <person name="Pretorius I.S."/>
            <person name="Schmidt S.A."/>
            <person name="Borneman A.R."/>
        </authorList>
    </citation>
    <scope>NUCLEOTIDE SEQUENCE [LARGE SCALE GENOMIC DNA]</scope>
    <source>
        <strain evidence="8">cv. Chardonnay</strain>
        <tissue evidence="7">Leaf</tissue>
    </source>
</reference>
<dbReference type="CDD" id="cd21134">
    <property type="entry name" value="YTH"/>
    <property type="match status" value="1"/>
</dbReference>
<proteinExistence type="inferred from homology"/>
<evidence type="ECO:0000256" key="4">
    <source>
        <dbReference type="RuleBase" id="RU369095"/>
    </source>
</evidence>
<evidence type="ECO:0000256" key="1">
    <source>
        <dbReference type="ARBA" id="ARBA00004496"/>
    </source>
</evidence>
<comment type="caution">
    <text evidence="7">The sequence shown here is derived from an EMBL/GenBank/DDBJ whole genome shotgun (WGS) entry which is preliminary data.</text>
</comment>
<organism evidence="7 8">
    <name type="scientific">Vitis vinifera</name>
    <name type="common">Grape</name>
    <dbReference type="NCBI Taxonomy" id="29760"/>
    <lineage>
        <taxon>Eukaryota</taxon>
        <taxon>Viridiplantae</taxon>
        <taxon>Streptophyta</taxon>
        <taxon>Embryophyta</taxon>
        <taxon>Tracheophyta</taxon>
        <taxon>Spermatophyta</taxon>
        <taxon>Magnoliopsida</taxon>
        <taxon>eudicotyledons</taxon>
        <taxon>Gunneridae</taxon>
        <taxon>Pentapetalae</taxon>
        <taxon>rosids</taxon>
        <taxon>Vitales</taxon>
        <taxon>Vitaceae</taxon>
        <taxon>Viteae</taxon>
        <taxon>Vitis</taxon>
    </lineage>
</organism>
<dbReference type="GO" id="GO:0003729">
    <property type="term" value="F:mRNA binding"/>
    <property type="evidence" value="ECO:0007669"/>
    <property type="project" value="UniProtKB-UniRule"/>
</dbReference>
<dbReference type="Gene3D" id="3.10.590.10">
    <property type="entry name" value="ph1033 like domains"/>
    <property type="match status" value="1"/>
</dbReference>
<keyword evidence="3 4" id="KW-0694">RNA-binding</keyword>
<evidence type="ECO:0000256" key="5">
    <source>
        <dbReference type="SAM" id="MobiDB-lite"/>
    </source>
</evidence>
<evidence type="ECO:0000259" key="6">
    <source>
        <dbReference type="PROSITE" id="PS50882"/>
    </source>
</evidence>
<keyword evidence="2" id="KW-0963">Cytoplasm</keyword>
<dbReference type="Pfam" id="PF04146">
    <property type="entry name" value="YTH"/>
    <property type="match status" value="1"/>
</dbReference>
<dbReference type="InterPro" id="IPR045168">
    <property type="entry name" value="YTH_prot"/>
</dbReference>
<protein>
    <recommendedName>
        <fullName evidence="4">YTH domain-containing family protein</fullName>
    </recommendedName>
</protein>
<dbReference type="AlphaFoldDB" id="A0A438IRF8"/>
<accession>A0A438IRF8</accession>
<comment type="similarity">
    <text evidence="4">Belongs to the YTHDF family.</text>
</comment>
<dbReference type="GO" id="GO:1990247">
    <property type="term" value="F:N6-methyladenosine-containing RNA reader activity"/>
    <property type="evidence" value="ECO:0007669"/>
    <property type="project" value="UniProtKB-UniRule"/>
</dbReference>
<feature type="domain" description="YTH" evidence="6">
    <location>
        <begin position="331"/>
        <end position="468"/>
    </location>
</feature>
<comment type="function">
    <text evidence="4">Specifically recognizes and binds N6-methyladenosine (m6A)-containing RNAs, and regulates mRNA stability. M6A is a modification present at internal sites of mRNAs and some non-coding RNAs and plays a role in mRNA stability and processing.</text>
</comment>
<dbReference type="GO" id="GO:0005737">
    <property type="term" value="C:cytoplasm"/>
    <property type="evidence" value="ECO:0007669"/>
    <property type="project" value="UniProtKB-SubCell"/>
</dbReference>
<dbReference type="EMBL" id="QGNW01000088">
    <property type="protein sequence ID" value="RVW99304.1"/>
    <property type="molecule type" value="Genomic_DNA"/>
</dbReference>
<gene>
    <name evidence="7" type="primary">Ythdf1_2</name>
    <name evidence="7" type="ORF">CK203_030690</name>
</gene>
<evidence type="ECO:0000313" key="8">
    <source>
        <dbReference type="Proteomes" id="UP000288805"/>
    </source>
</evidence>
<dbReference type="PROSITE" id="PS50882">
    <property type="entry name" value="YTH"/>
    <property type="match status" value="1"/>
</dbReference>
<dbReference type="Proteomes" id="UP000288805">
    <property type="component" value="Unassembled WGS sequence"/>
</dbReference>
<evidence type="ECO:0000256" key="3">
    <source>
        <dbReference type="ARBA" id="ARBA00022884"/>
    </source>
</evidence>
<dbReference type="PANTHER" id="PTHR12357:SF89">
    <property type="entry name" value="YTH DOMAIN-CONTAINING FAMILY PROTEIN"/>
    <property type="match status" value="1"/>
</dbReference>
<dbReference type="FunFam" id="3.10.590.10:FF:000001">
    <property type="entry name" value="YTH domain family 1, isoform CRA_a"/>
    <property type="match status" value="1"/>
</dbReference>
<dbReference type="InterPro" id="IPR007275">
    <property type="entry name" value="YTH_domain"/>
</dbReference>
<comment type="subcellular location">
    <subcellularLocation>
        <location evidence="1">Cytoplasm</location>
    </subcellularLocation>
</comment>